<gene>
    <name evidence="1" type="ORF">SAMN05444274_10692</name>
</gene>
<dbReference type="Proteomes" id="UP000184164">
    <property type="component" value="Unassembled WGS sequence"/>
</dbReference>
<dbReference type="EMBL" id="FQUM01000006">
    <property type="protein sequence ID" value="SHF53257.1"/>
    <property type="molecule type" value="Genomic_DNA"/>
</dbReference>
<name>A0A1M5CF71_9BACT</name>
<evidence type="ECO:0000313" key="2">
    <source>
        <dbReference type="Proteomes" id="UP000184164"/>
    </source>
</evidence>
<dbReference type="AlphaFoldDB" id="A0A1M5CF71"/>
<reference evidence="2" key="1">
    <citation type="submission" date="2016-11" db="EMBL/GenBank/DDBJ databases">
        <authorList>
            <person name="Varghese N."/>
            <person name="Submissions S."/>
        </authorList>
    </citation>
    <scope>NUCLEOTIDE SEQUENCE [LARGE SCALE GENOMIC DNA]</scope>
    <source>
        <strain evidence="2">DSM 26910</strain>
    </source>
</reference>
<organism evidence="1 2">
    <name type="scientific">Mariniphaga anaerophila</name>
    <dbReference type="NCBI Taxonomy" id="1484053"/>
    <lineage>
        <taxon>Bacteria</taxon>
        <taxon>Pseudomonadati</taxon>
        <taxon>Bacteroidota</taxon>
        <taxon>Bacteroidia</taxon>
        <taxon>Marinilabiliales</taxon>
        <taxon>Prolixibacteraceae</taxon>
        <taxon>Mariniphaga</taxon>
    </lineage>
</organism>
<dbReference type="STRING" id="1484053.SAMN05444274_10692"/>
<protein>
    <submittedName>
        <fullName evidence="1">Uncharacterized protein</fullName>
    </submittedName>
</protein>
<dbReference type="RefSeq" id="WP_073002372.1">
    <property type="nucleotide sequence ID" value="NZ_FQUM01000006.1"/>
</dbReference>
<evidence type="ECO:0000313" key="1">
    <source>
        <dbReference type="EMBL" id="SHF53257.1"/>
    </source>
</evidence>
<sequence>MTGIHKPIDFSPTTKKLLAQVLGISKSQLNREMSHLSDEIITKFPKYRKEKSILALDMFYWLCGEIGGINQEIAVYRICEIIPNYKDQDIERIEKAYGLNKKNQF</sequence>
<accession>A0A1M5CF71</accession>
<proteinExistence type="predicted"/>
<keyword evidence="2" id="KW-1185">Reference proteome</keyword>